<evidence type="ECO:0000256" key="2">
    <source>
        <dbReference type="ARBA" id="ARBA00009810"/>
    </source>
</evidence>
<dbReference type="RefSeq" id="WP_143948462.1">
    <property type="nucleotide sequence ID" value="NZ_BAABMB010000001.1"/>
</dbReference>
<dbReference type="InterPro" id="IPR036942">
    <property type="entry name" value="Beta-barrel_TonB_sf"/>
</dbReference>
<evidence type="ECO:0000259" key="14">
    <source>
        <dbReference type="Pfam" id="PF07715"/>
    </source>
</evidence>
<dbReference type="InterPro" id="IPR039426">
    <property type="entry name" value="TonB-dep_rcpt-like"/>
</dbReference>
<keyword evidence="5 10" id="KW-0812">Transmembrane</keyword>
<comment type="subcellular location">
    <subcellularLocation>
        <location evidence="1 10">Cell outer membrane</location>
        <topology evidence="1 10">Multi-pass membrane protein</topology>
    </subcellularLocation>
</comment>
<evidence type="ECO:0000256" key="10">
    <source>
        <dbReference type="PROSITE-ProRule" id="PRU01360"/>
    </source>
</evidence>
<proteinExistence type="inferred from homology"/>
<protein>
    <submittedName>
        <fullName evidence="15">TonB-dependent receptor</fullName>
    </submittedName>
</protein>
<feature type="domain" description="TonB-dependent receptor plug" evidence="14">
    <location>
        <begin position="70"/>
        <end position="173"/>
    </location>
</feature>
<dbReference type="CDD" id="cd01347">
    <property type="entry name" value="ligand_gated_channel"/>
    <property type="match status" value="1"/>
</dbReference>
<comment type="similarity">
    <text evidence="2 10 11">Belongs to the TonB-dependent receptor family.</text>
</comment>
<keyword evidence="3 10" id="KW-0813">Transport</keyword>
<dbReference type="GO" id="GO:0009279">
    <property type="term" value="C:cell outer membrane"/>
    <property type="evidence" value="ECO:0007669"/>
    <property type="project" value="UniProtKB-SubCell"/>
</dbReference>
<keyword evidence="7 10" id="KW-0472">Membrane</keyword>
<sequence>MSACHEASAASPRLGRLFVCAASLPLALGLAPAAALAQPAATLAPIVVTGSQSATLDAPASVGSNLGLTARQTPASVETITRDQLEERGDANVSDALTRATGFSAMGHPGNGLSSLSVRGFTDSGSVMRLYDGLRQYGGVGVTFPFDTWSVERIEVLRGPASVIHGDGAIGGVVDIVPKKPTRGAIENEVQATIGTRNTARLGLGSGGALGKDLSYRLDLSGNDSGGWVERGNNGDATFSGALRWDTTPDLNLTLSHAYGYQRPMRYFGTPLVDGEQRDALREKNYNVEDAFMRFRDQWTQLDAVWTPNADTSVRSRLYHVASQRDWRNAERYVHNPGTGLIDRSDNTAISHDQKQTGLTTDASLTQRWGGIGNTFSLGFDLNTARFEHTNNTYTGSSGPVDPYDVDPGDFRSDIPTIPRYRNRAHQFSLFMEDRIAFTERWSVVGGIRYDHARVTRDDLIAGTRALRKTYSDVGWRLGTVYDLGPDLSVYAQYAAAADPVSGLLMLGPANADFDLAKGRQVEVGLKQAFWQGRGEWTLAAYRIRKSGLLTRDAADPDLRVQVGEQSSRGIEASASLALGQGWSIEANATALRARYDDFIEASGGGAVSRSGNVPPNVPERLANVWLSWNFQPGWTAMGGLRHVGKRYADNANTVELPSYTTLDLALRWDLNRGTAITARGYNVLDRAYFTTAYYTDTQWLYGPGRRFELTLNHRY</sequence>
<accession>A0A556APL5</accession>
<name>A0A556APL5_9BURK</name>
<evidence type="ECO:0000256" key="9">
    <source>
        <dbReference type="ARBA" id="ARBA00023237"/>
    </source>
</evidence>
<dbReference type="GO" id="GO:0038023">
    <property type="term" value="F:signaling receptor activity"/>
    <property type="evidence" value="ECO:0007669"/>
    <property type="project" value="InterPro"/>
</dbReference>
<comment type="caution">
    <text evidence="15">The sequence shown here is derived from an EMBL/GenBank/DDBJ whole genome shotgun (WGS) entry which is preliminary data.</text>
</comment>
<dbReference type="SUPFAM" id="SSF56935">
    <property type="entry name" value="Porins"/>
    <property type="match status" value="1"/>
</dbReference>
<dbReference type="Proteomes" id="UP000318405">
    <property type="component" value="Unassembled WGS sequence"/>
</dbReference>
<keyword evidence="6 11" id="KW-0798">TonB box</keyword>
<dbReference type="PROSITE" id="PS52016">
    <property type="entry name" value="TONB_DEPENDENT_REC_3"/>
    <property type="match status" value="1"/>
</dbReference>
<keyword evidence="16" id="KW-1185">Reference proteome</keyword>
<dbReference type="OrthoDB" id="127311at2"/>
<keyword evidence="4 10" id="KW-1134">Transmembrane beta strand</keyword>
<dbReference type="InterPro" id="IPR000531">
    <property type="entry name" value="Beta-barrel_TonB"/>
</dbReference>
<evidence type="ECO:0000256" key="3">
    <source>
        <dbReference type="ARBA" id="ARBA00022448"/>
    </source>
</evidence>
<feature type="domain" description="TonB-dependent receptor-like beta-barrel" evidence="13">
    <location>
        <begin position="232"/>
        <end position="684"/>
    </location>
</feature>
<dbReference type="PANTHER" id="PTHR32552:SF84">
    <property type="entry name" value="TONB-DEPENDENT RECEPTOR-RELATED"/>
    <property type="match status" value="1"/>
</dbReference>
<dbReference type="Pfam" id="PF07715">
    <property type="entry name" value="Plug"/>
    <property type="match status" value="1"/>
</dbReference>
<dbReference type="EMBL" id="VLTJ01000023">
    <property type="protein sequence ID" value="TSH94816.1"/>
    <property type="molecule type" value="Genomic_DNA"/>
</dbReference>
<dbReference type="PANTHER" id="PTHR32552">
    <property type="entry name" value="FERRICHROME IRON RECEPTOR-RELATED"/>
    <property type="match status" value="1"/>
</dbReference>
<keyword evidence="9 10" id="KW-0998">Cell outer membrane</keyword>
<feature type="signal peptide" evidence="12">
    <location>
        <begin position="1"/>
        <end position="37"/>
    </location>
</feature>
<evidence type="ECO:0000256" key="6">
    <source>
        <dbReference type="ARBA" id="ARBA00023077"/>
    </source>
</evidence>
<dbReference type="AlphaFoldDB" id="A0A556APL5"/>
<dbReference type="InterPro" id="IPR010105">
    <property type="entry name" value="TonB_sidphr_rcpt"/>
</dbReference>
<evidence type="ECO:0000256" key="7">
    <source>
        <dbReference type="ARBA" id="ARBA00023136"/>
    </source>
</evidence>
<keyword evidence="8 15" id="KW-0675">Receptor</keyword>
<feature type="chain" id="PRO_5021956439" evidence="12">
    <location>
        <begin position="38"/>
        <end position="716"/>
    </location>
</feature>
<evidence type="ECO:0000313" key="16">
    <source>
        <dbReference type="Proteomes" id="UP000318405"/>
    </source>
</evidence>
<evidence type="ECO:0000256" key="11">
    <source>
        <dbReference type="RuleBase" id="RU003357"/>
    </source>
</evidence>
<evidence type="ECO:0000313" key="15">
    <source>
        <dbReference type="EMBL" id="TSH94816.1"/>
    </source>
</evidence>
<evidence type="ECO:0000259" key="13">
    <source>
        <dbReference type="Pfam" id="PF00593"/>
    </source>
</evidence>
<dbReference type="GO" id="GO:0015891">
    <property type="term" value="P:siderophore transport"/>
    <property type="evidence" value="ECO:0007669"/>
    <property type="project" value="InterPro"/>
</dbReference>
<dbReference type="InterPro" id="IPR037066">
    <property type="entry name" value="Plug_dom_sf"/>
</dbReference>
<dbReference type="NCBIfam" id="TIGR01783">
    <property type="entry name" value="TonB-siderophor"/>
    <property type="match status" value="1"/>
</dbReference>
<organism evidence="15 16">
    <name type="scientific">Verticiella sediminum</name>
    <dbReference type="NCBI Taxonomy" id="1247510"/>
    <lineage>
        <taxon>Bacteria</taxon>
        <taxon>Pseudomonadati</taxon>
        <taxon>Pseudomonadota</taxon>
        <taxon>Betaproteobacteria</taxon>
        <taxon>Burkholderiales</taxon>
        <taxon>Alcaligenaceae</taxon>
        <taxon>Verticiella</taxon>
    </lineage>
</organism>
<dbReference type="Pfam" id="PF00593">
    <property type="entry name" value="TonB_dep_Rec_b-barrel"/>
    <property type="match status" value="1"/>
</dbReference>
<evidence type="ECO:0000256" key="1">
    <source>
        <dbReference type="ARBA" id="ARBA00004571"/>
    </source>
</evidence>
<dbReference type="Gene3D" id="2.170.130.10">
    <property type="entry name" value="TonB-dependent receptor, plug domain"/>
    <property type="match status" value="1"/>
</dbReference>
<keyword evidence="12" id="KW-0732">Signal</keyword>
<dbReference type="Gene3D" id="2.40.170.20">
    <property type="entry name" value="TonB-dependent receptor, beta-barrel domain"/>
    <property type="match status" value="1"/>
</dbReference>
<reference evidence="15 16" key="1">
    <citation type="submission" date="2019-07" db="EMBL/GenBank/DDBJ databases">
        <title>Qingshengfaniella alkalisoli gen. nov., sp. nov., isolated from saline soil.</title>
        <authorList>
            <person name="Xu L."/>
            <person name="Huang X.-X."/>
            <person name="Sun J.-Q."/>
        </authorList>
    </citation>
    <scope>NUCLEOTIDE SEQUENCE [LARGE SCALE GENOMIC DNA]</scope>
    <source>
        <strain evidence="15 16">DSM 27279</strain>
    </source>
</reference>
<evidence type="ECO:0000256" key="5">
    <source>
        <dbReference type="ARBA" id="ARBA00022692"/>
    </source>
</evidence>
<dbReference type="InterPro" id="IPR012910">
    <property type="entry name" value="Plug_dom"/>
</dbReference>
<gene>
    <name evidence="15" type="ORF">FOZ76_11775</name>
</gene>
<evidence type="ECO:0000256" key="8">
    <source>
        <dbReference type="ARBA" id="ARBA00023170"/>
    </source>
</evidence>
<evidence type="ECO:0000256" key="4">
    <source>
        <dbReference type="ARBA" id="ARBA00022452"/>
    </source>
</evidence>
<dbReference type="GO" id="GO:0015344">
    <property type="term" value="F:siderophore uptake transmembrane transporter activity"/>
    <property type="evidence" value="ECO:0007669"/>
    <property type="project" value="TreeGrafter"/>
</dbReference>
<evidence type="ECO:0000256" key="12">
    <source>
        <dbReference type="SAM" id="SignalP"/>
    </source>
</evidence>